<dbReference type="AlphaFoldDB" id="Q2LUL1"/>
<comment type="subunit">
    <text evidence="9">Homodimer.</text>
</comment>
<dbReference type="EC" id="7.2.3.1" evidence="9"/>
<dbReference type="STRING" id="56780.SYN_02772"/>
<evidence type="ECO:0000256" key="9">
    <source>
        <dbReference type="HAMAP-Rule" id="MF_01129"/>
    </source>
</evidence>
<sequence length="688" mass="71518">MEFLVNFAWLWGLLGLVLAFFIYKYVMSFPPGDKLMVEIMERIHAGAMVFLKREYKIISIFIVVVFILLYVALDNKWSSVAFLVGAICSLSAGVFGMQAATLSNARTAEAAKTHGQAKALTVAFFGGSVMGLSVASLGLLGLGIFFYFFAETDPVVINGFSLGASSIALFARVGGGIFTKTADVGSDLVGKVEAGIPEDDPRNPGVTADNVGDNVGDIAGMGADLFESYVGSVVAAIAIGATMGLGMDGMAMRWMMLPMLFIIVGMLASVIGIGMFNMLKNMKPSSALSNGLYIAGILFIIAAYFVVKGVTAGMSPEYLGSLGIKGPLGPFWAVLLGIVAGMLIGAVTEYYTARGPVHRIAEASQTGPATTIISGFAIGLESVATPVFFIAMAIWGSYVTCGLYGIAIAGVGMLGTVGMTMSVDSYGPISDNAGGIAEQAHMPPHVREITDGLDAVGNTTAAIGKGFAIGSAALTALAMFAAYTATVKTFPGFETFTLDLTEAHVITGVFLGGMIPCLLAALTMTAVGEAAFDMINEIRRQFREIPGIMEGTTPPDTNRCVDIATTAALKRMIVPGIASVIAPILVGVFIGPHALGGFLAGATLTGVILGLLMANSGGAWDNAKKYIEQGYFGGKGSEAHKAGVIGDTVGDPFKDTSGPAMNILIKLMSVVSLVTAPAIIYLYHMVYG</sequence>
<feature type="transmembrane region" description="Helical" evidence="9">
    <location>
        <begin position="596"/>
        <end position="615"/>
    </location>
</feature>
<dbReference type="InParanoid" id="Q2LUL1"/>
<dbReference type="HAMAP" id="MF_01129">
    <property type="entry name" value="PPase_energized_pump"/>
    <property type="match status" value="1"/>
</dbReference>
<evidence type="ECO:0000256" key="6">
    <source>
        <dbReference type="ARBA" id="ARBA00022989"/>
    </source>
</evidence>
<dbReference type="GO" id="GO:0006814">
    <property type="term" value="P:sodium ion transport"/>
    <property type="evidence" value="ECO:0007669"/>
    <property type="project" value="UniProtKB-UniRule"/>
</dbReference>
<dbReference type="GO" id="GO:0005886">
    <property type="term" value="C:plasma membrane"/>
    <property type="evidence" value="ECO:0007669"/>
    <property type="project" value="UniProtKB-SubCell"/>
</dbReference>
<dbReference type="Proteomes" id="UP000001933">
    <property type="component" value="Chromosome"/>
</dbReference>
<dbReference type="OrthoDB" id="9808652at2"/>
<evidence type="ECO:0000256" key="1">
    <source>
        <dbReference type="ARBA" id="ARBA00004127"/>
    </source>
</evidence>
<dbReference type="Pfam" id="PF03030">
    <property type="entry name" value="H_PPase"/>
    <property type="match status" value="1"/>
</dbReference>
<feature type="transmembrane region" description="Helical" evidence="9">
    <location>
        <begin position="79"/>
        <end position="102"/>
    </location>
</feature>
<keyword evidence="5 9" id="KW-1278">Translocase</keyword>
<evidence type="ECO:0000256" key="2">
    <source>
        <dbReference type="ARBA" id="ARBA00022448"/>
    </source>
</evidence>
<comment type="catalytic activity">
    <reaction evidence="9">
        <text>Na(+)(in) + diphosphate + H2O = Na(+)(out) + 2 phosphate + H(+)</text>
        <dbReference type="Rhea" id="RHEA:57884"/>
        <dbReference type="ChEBI" id="CHEBI:15377"/>
        <dbReference type="ChEBI" id="CHEBI:15378"/>
        <dbReference type="ChEBI" id="CHEBI:29101"/>
        <dbReference type="ChEBI" id="CHEBI:33019"/>
        <dbReference type="ChEBI" id="CHEBI:43474"/>
        <dbReference type="EC" id="7.2.3.1"/>
    </reaction>
</comment>
<keyword evidence="9" id="KW-1003">Cell membrane</keyword>
<dbReference type="GO" id="GO:0009678">
    <property type="term" value="F:diphosphate hydrolysis-driven proton transmembrane transporter activity"/>
    <property type="evidence" value="ECO:0007669"/>
    <property type="project" value="UniProtKB-UniRule"/>
</dbReference>
<feature type="transmembrane region" description="Helical" evidence="9">
    <location>
        <begin position="663"/>
        <end position="683"/>
    </location>
</feature>
<feature type="transmembrane region" description="Helical" evidence="9">
    <location>
        <begin position="6"/>
        <end position="26"/>
    </location>
</feature>
<dbReference type="PANTHER" id="PTHR31998">
    <property type="entry name" value="K(+)-INSENSITIVE PYROPHOSPHATE-ENERGIZED PROTON PUMP"/>
    <property type="match status" value="1"/>
</dbReference>
<comment type="similarity">
    <text evidence="9">Belongs to the H(+)-translocating pyrophosphatase (TC 3.A.10) family. K(+)-stimulated subfamily.</text>
</comment>
<keyword evidence="11" id="KW-1185">Reference proteome</keyword>
<evidence type="ECO:0000256" key="4">
    <source>
        <dbReference type="ARBA" id="ARBA00022842"/>
    </source>
</evidence>
<dbReference type="EMBL" id="CP000252">
    <property type="protein sequence ID" value="ABC77769.1"/>
    <property type="molecule type" value="Genomic_DNA"/>
</dbReference>
<dbReference type="HOGENOM" id="CLU_008743_3_1_7"/>
<keyword evidence="3 9" id="KW-0812">Transmembrane</keyword>
<dbReference type="NCBIfam" id="TIGR01104">
    <property type="entry name" value="V_PPase"/>
    <property type="match status" value="1"/>
</dbReference>
<evidence type="ECO:0000313" key="10">
    <source>
        <dbReference type="EMBL" id="ABC77769.1"/>
    </source>
</evidence>
<dbReference type="RefSeq" id="WP_011417791.1">
    <property type="nucleotide sequence ID" value="NC_007759.1"/>
</dbReference>
<accession>Q2LUL1</accession>
<feature type="transmembrane region" description="Helical" evidence="9">
    <location>
        <begin position="229"/>
        <end position="247"/>
    </location>
</feature>
<name>Q2LUL1_SYNAS</name>
<feature type="transmembrane region" description="Helical" evidence="9">
    <location>
        <begin position="372"/>
        <end position="396"/>
    </location>
</feature>
<feature type="site" description="Determinant of potassium dependence" evidence="9">
    <location>
        <position position="461"/>
    </location>
</feature>
<keyword evidence="9" id="KW-0997">Cell inner membrane</keyword>
<keyword evidence="6 9" id="KW-1133">Transmembrane helix</keyword>
<dbReference type="PIRSF" id="PIRSF001265">
    <property type="entry name" value="H+-PPase"/>
    <property type="match status" value="1"/>
</dbReference>
<dbReference type="GO" id="GO:0004427">
    <property type="term" value="F:inorganic diphosphate phosphatase activity"/>
    <property type="evidence" value="ECO:0007669"/>
    <property type="project" value="UniProtKB-UniRule"/>
</dbReference>
<dbReference type="SMR" id="Q2LUL1"/>
<gene>
    <name evidence="9" type="primary">hppA</name>
    <name evidence="10" type="ORF">SYN_02772</name>
</gene>
<feature type="transmembrane region" description="Helical" evidence="9">
    <location>
        <begin position="572"/>
        <end position="590"/>
    </location>
</feature>
<keyword evidence="4 9" id="KW-0460">Magnesium</keyword>
<comment type="activity regulation">
    <text evidence="9">Requires K(+) for maximal activity.</text>
</comment>
<evidence type="ECO:0000256" key="8">
    <source>
        <dbReference type="ARBA" id="ARBA00023136"/>
    </source>
</evidence>
<keyword evidence="7 9" id="KW-0406">Ion transport</keyword>
<evidence type="ECO:0000313" key="11">
    <source>
        <dbReference type="Proteomes" id="UP000001933"/>
    </source>
</evidence>
<keyword evidence="2 9" id="KW-0813">Transport</keyword>
<keyword evidence="10" id="KW-0378">Hydrolase</keyword>
<comment type="caution">
    <text evidence="9">Lacks conserved residue(s) required for the propagation of feature annotation.</text>
</comment>
<feature type="transmembrane region" description="Helical" evidence="9">
    <location>
        <begin position="291"/>
        <end position="311"/>
    </location>
</feature>
<feature type="transmembrane region" description="Helical" evidence="9">
    <location>
        <begin position="331"/>
        <end position="351"/>
    </location>
</feature>
<dbReference type="KEGG" id="sat:SYN_02772"/>
<reference evidence="10 11" key="1">
    <citation type="journal article" date="2007" name="Proc. Natl. Acad. Sci. U.S.A.">
        <title>The genome of Syntrophus aciditrophicus: life at the thermodynamic limit of microbial growth.</title>
        <authorList>
            <person name="McInerney M.J."/>
            <person name="Rohlin L."/>
            <person name="Mouttaki H."/>
            <person name="Kim U."/>
            <person name="Krupp R.S."/>
            <person name="Rios-Hernandez L."/>
            <person name="Sieber J."/>
            <person name="Struchtemeyer C.G."/>
            <person name="Bhattacharyya A."/>
            <person name="Campbell J.W."/>
            <person name="Gunsalus R.P."/>
        </authorList>
    </citation>
    <scope>NUCLEOTIDE SEQUENCE [LARGE SCALE GENOMIC DNA]</scope>
    <source>
        <strain evidence="10 11">SB</strain>
    </source>
</reference>
<dbReference type="eggNOG" id="COG3808">
    <property type="taxonomic scope" value="Bacteria"/>
</dbReference>
<feature type="transmembrane region" description="Helical" evidence="9">
    <location>
        <begin position="505"/>
        <end position="532"/>
    </location>
</feature>
<evidence type="ECO:0000256" key="7">
    <source>
        <dbReference type="ARBA" id="ARBA00023065"/>
    </source>
</evidence>
<feature type="transmembrane region" description="Helical" evidence="9">
    <location>
        <begin position="402"/>
        <end position="423"/>
    </location>
</feature>
<organism evidence="10 11">
    <name type="scientific">Syntrophus aciditrophicus (strain SB)</name>
    <dbReference type="NCBI Taxonomy" id="56780"/>
    <lineage>
        <taxon>Bacteria</taxon>
        <taxon>Pseudomonadati</taxon>
        <taxon>Thermodesulfobacteriota</taxon>
        <taxon>Syntrophia</taxon>
        <taxon>Syntrophales</taxon>
        <taxon>Syntrophaceae</taxon>
        <taxon>Syntrophus</taxon>
    </lineage>
</organism>
<keyword evidence="9" id="KW-0739">Sodium transport</keyword>
<comment type="function">
    <text evidence="9">Sodium pump that utilizes the energy of pyrophosphate hydrolysis as the driving force for Na(+) movement across the membrane.</text>
</comment>
<feature type="transmembrane region" description="Helical" evidence="9">
    <location>
        <begin position="55"/>
        <end position="73"/>
    </location>
</feature>
<dbReference type="GO" id="GO:0012505">
    <property type="term" value="C:endomembrane system"/>
    <property type="evidence" value="ECO:0007669"/>
    <property type="project" value="UniProtKB-SubCell"/>
</dbReference>
<proteinExistence type="inferred from homology"/>
<comment type="subcellular location">
    <subcellularLocation>
        <location evidence="9">Cell inner membrane</location>
        <topology evidence="9">Multi-pass membrane protein</topology>
    </subcellularLocation>
    <subcellularLocation>
        <location evidence="1">Endomembrane system</location>
        <topology evidence="1">Multi-pass membrane protein</topology>
    </subcellularLocation>
</comment>
<dbReference type="NCBIfam" id="NF001960">
    <property type="entry name" value="PRK00733.3-5"/>
    <property type="match status" value="1"/>
</dbReference>
<feature type="transmembrane region" description="Helical" evidence="9">
    <location>
        <begin position="467"/>
        <end position="485"/>
    </location>
</feature>
<dbReference type="GO" id="GO:0030955">
    <property type="term" value="F:potassium ion binding"/>
    <property type="evidence" value="ECO:0007669"/>
    <property type="project" value="UniProtKB-UniRule"/>
</dbReference>
<keyword evidence="8 9" id="KW-0472">Membrane</keyword>
<evidence type="ECO:0000256" key="5">
    <source>
        <dbReference type="ARBA" id="ARBA00022967"/>
    </source>
</evidence>
<keyword evidence="9" id="KW-0630">Potassium</keyword>
<feature type="transmembrane region" description="Helical" evidence="9">
    <location>
        <begin position="122"/>
        <end position="149"/>
    </location>
</feature>
<keyword evidence="9" id="KW-0915">Sodium</keyword>
<dbReference type="NCBIfam" id="NF001961">
    <property type="entry name" value="PRK00733.3-6"/>
    <property type="match status" value="1"/>
</dbReference>
<dbReference type="InterPro" id="IPR004131">
    <property type="entry name" value="PPase-energised_H-pump"/>
</dbReference>
<protein>
    <recommendedName>
        <fullName evidence="9">Putative K(+)-stimulated pyrophosphate-energized sodium pump</fullName>
        <ecNumber evidence="9">7.2.3.1</ecNumber>
    </recommendedName>
    <alternativeName>
        <fullName evidence="9">Membrane-bound sodium-translocating pyrophosphatase</fullName>
    </alternativeName>
    <alternativeName>
        <fullName evidence="9">Pyrophosphate-energized inorganic pyrophosphatase</fullName>
        <shortName evidence="9">Na(+)-PPase</shortName>
    </alternativeName>
</protein>
<dbReference type="GO" id="GO:0000287">
    <property type="term" value="F:magnesium ion binding"/>
    <property type="evidence" value="ECO:0007669"/>
    <property type="project" value="UniProtKB-UniRule"/>
</dbReference>
<comment type="cofactor">
    <cofactor evidence="9">
        <name>Mg(2+)</name>
        <dbReference type="ChEBI" id="CHEBI:18420"/>
    </cofactor>
</comment>
<evidence type="ECO:0000256" key="3">
    <source>
        <dbReference type="ARBA" id="ARBA00022692"/>
    </source>
</evidence>
<feature type="transmembrane region" description="Helical" evidence="9">
    <location>
        <begin position="259"/>
        <end position="279"/>
    </location>
</feature>